<comment type="cofactor">
    <cofactor evidence="2">
        <name>[4Fe-4S] cluster</name>
        <dbReference type="ChEBI" id="CHEBI:49883"/>
    </cofactor>
</comment>
<comment type="catalytic activity">
    <reaction evidence="1">
        <text>ATP + protein L-histidine = ADP + protein N-phospho-L-histidine.</text>
        <dbReference type="EC" id="2.7.13.3"/>
    </reaction>
</comment>
<comment type="function">
    <text evidence="19">Member of the two-component regulatory system NreB/NreC involved in the control of dissimilatory nitrate/nitrite reduction in response to oxygen. NreB functions as a direct oxygen sensor histidine kinase which is autophosphorylated, in the absence of oxygen, probably at the conserved histidine residue, and transfers its phosphate group probably to a conserved aspartate residue of NreC. NreB/NreC activates the expression of the nitrate (narGHJI) and nitrite (nir) reductase operons, as well as the putative nitrate transporter gene narT.</text>
</comment>
<accession>A0A9X3N7P5</accession>
<dbReference type="GO" id="GO:0046872">
    <property type="term" value="F:metal ion binding"/>
    <property type="evidence" value="ECO:0007669"/>
    <property type="project" value="UniProtKB-KW"/>
</dbReference>
<evidence type="ECO:0000313" key="23">
    <source>
        <dbReference type="EMBL" id="MDA0179985.1"/>
    </source>
</evidence>
<dbReference type="PRINTS" id="PR00344">
    <property type="entry name" value="BCTRLSENSOR"/>
</dbReference>
<evidence type="ECO:0000256" key="4">
    <source>
        <dbReference type="ARBA" id="ARBA00004651"/>
    </source>
</evidence>
<evidence type="ECO:0000256" key="9">
    <source>
        <dbReference type="ARBA" id="ARBA00022490"/>
    </source>
</evidence>
<feature type="domain" description="Histidine kinase" evidence="22">
    <location>
        <begin position="341"/>
        <end position="427"/>
    </location>
</feature>
<dbReference type="AlphaFoldDB" id="A0A9X3N7P5"/>
<evidence type="ECO:0000256" key="7">
    <source>
        <dbReference type="ARBA" id="ARBA00022475"/>
    </source>
</evidence>
<keyword evidence="13 23" id="KW-0418">Kinase</keyword>
<comment type="caution">
    <text evidence="23">The sequence shown here is derived from an EMBL/GenBank/DDBJ whole genome shotgun (WGS) entry which is preliminary data.</text>
</comment>
<dbReference type="Proteomes" id="UP001147653">
    <property type="component" value="Unassembled WGS sequence"/>
</dbReference>
<keyword evidence="12" id="KW-0479">Metal-binding</keyword>
<dbReference type="RefSeq" id="WP_270024296.1">
    <property type="nucleotide sequence ID" value="NZ_JAPDDP010000008.1"/>
</dbReference>
<dbReference type="GO" id="GO:0051539">
    <property type="term" value="F:4 iron, 4 sulfur cluster binding"/>
    <property type="evidence" value="ECO:0007669"/>
    <property type="project" value="UniProtKB-KW"/>
</dbReference>
<evidence type="ECO:0000256" key="16">
    <source>
        <dbReference type="ARBA" id="ARBA00023012"/>
    </source>
</evidence>
<dbReference type="InterPro" id="IPR036890">
    <property type="entry name" value="HATPase_C_sf"/>
</dbReference>
<evidence type="ECO:0000256" key="6">
    <source>
        <dbReference type="ARBA" id="ARBA00017322"/>
    </source>
</evidence>
<dbReference type="SMART" id="SM00387">
    <property type="entry name" value="HATPase_c"/>
    <property type="match status" value="1"/>
</dbReference>
<evidence type="ECO:0000256" key="17">
    <source>
        <dbReference type="ARBA" id="ARBA00023014"/>
    </source>
</evidence>
<evidence type="ECO:0000256" key="20">
    <source>
        <dbReference type="ARBA" id="ARBA00030800"/>
    </source>
</evidence>
<dbReference type="InterPro" id="IPR050482">
    <property type="entry name" value="Sensor_HK_TwoCompSys"/>
</dbReference>
<evidence type="ECO:0000259" key="22">
    <source>
        <dbReference type="PROSITE" id="PS50109"/>
    </source>
</evidence>
<gene>
    <name evidence="23" type="ORF">OJ997_06740</name>
</gene>
<protein>
    <recommendedName>
        <fullName evidence="6">Oxygen sensor histidine kinase NreB</fullName>
        <ecNumber evidence="5">2.7.13.3</ecNumber>
    </recommendedName>
    <alternativeName>
        <fullName evidence="20">Nitrogen regulation protein B</fullName>
    </alternativeName>
</protein>
<evidence type="ECO:0000256" key="8">
    <source>
        <dbReference type="ARBA" id="ARBA00022485"/>
    </source>
</evidence>
<evidence type="ECO:0000256" key="14">
    <source>
        <dbReference type="ARBA" id="ARBA00022989"/>
    </source>
</evidence>
<dbReference type="InterPro" id="IPR005467">
    <property type="entry name" value="His_kinase_dom"/>
</dbReference>
<comment type="subcellular location">
    <subcellularLocation>
        <location evidence="4">Cell membrane</location>
        <topology evidence="4">Multi-pass membrane protein</topology>
    </subcellularLocation>
    <subcellularLocation>
        <location evidence="3">Cytoplasm</location>
    </subcellularLocation>
</comment>
<organism evidence="23 24">
    <name type="scientific">Solirubrobacter phytolaccae</name>
    <dbReference type="NCBI Taxonomy" id="1404360"/>
    <lineage>
        <taxon>Bacteria</taxon>
        <taxon>Bacillati</taxon>
        <taxon>Actinomycetota</taxon>
        <taxon>Thermoleophilia</taxon>
        <taxon>Solirubrobacterales</taxon>
        <taxon>Solirubrobacteraceae</taxon>
        <taxon>Solirubrobacter</taxon>
    </lineage>
</organism>
<dbReference type="PANTHER" id="PTHR24421:SF37">
    <property type="entry name" value="SENSOR HISTIDINE KINASE NARS"/>
    <property type="match status" value="1"/>
</dbReference>
<dbReference type="CDD" id="cd16917">
    <property type="entry name" value="HATPase_UhpB-NarQ-NarX-like"/>
    <property type="match status" value="1"/>
</dbReference>
<evidence type="ECO:0000256" key="19">
    <source>
        <dbReference type="ARBA" id="ARBA00024827"/>
    </source>
</evidence>
<keyword evidence="10" id="KW-0808">Transferase</keyword>
<evidence type="ECO:0000256" key="2">
    <source>
        <dbReference type="ARBA" id="ARBA00001966"/>
    </source>
</evidence>
<evidence type="ECO:0000256" key="3">
    <source>
        <dbReference type="ARBA" id="ARBA00004496"/>
    </source>
</evidence>
<dbReference type="Gene3D" id="1.20.5.1930">
    <property type="match status" value="1"/>
</dbReference>
<proteinExistence type="predicted"/>
<name>A0A9X3N7P5_9ACTN</name>
<dbReference type="GO" id="GO:0005737">
    <property type="term" value="C:cytoplasm"/>
    <property type="evidence" value="ECO:0007669"/>
    <property type="project" value="UniProtKB-SubCell"/>
</dbReference>
<dbReference type="PANTHER" id="PTHR24421">
    <property type="entry name" value="NITRATE/NITRITE SENSOR PROTEIN NARX-RELATED"/>
    <property type="match status" value="1"/>
</dbReference>
<evidence type="ECO:0000256" key="12">
    <source>
        <dbReference type="ARBA" id="ARBA00022723"/>
    </source>
</evidence>
<evidence type="ECO:0000256" key="18">
    <source>
        <dbReference type="ARBA" id="ARBA00023136"/>
    </source>
</evidence>
<keyword evidence="11 21" id="KW-0812">Transmembrane</keyword>
<dbReference type="InterPro" id="IPR003594">
    <property type="entry name" value="HATPase_dom"/>
</dbReference>
<dbReference type="InterPro" id="IPR004358">
    <property type="entry name" value="Sig_transdc_His_kin-like_C"/>
</dbReference>
<evidence type="ECO:0000256" key="15">
    <source>
        <dbReference type="ARBA" id="ARBA00023004"/>
    </source>
</evidence>
<keyword evidence="8" id="KW-0004">4Fe-4S</keyword>
<evidence type="ECO:0000256" key="5">
    <source>
        <dbReference type="ARBA" id="ARBA00012438"/>
    </source>
</evidence>
<keyword evidence="17" id="KW-0411">Iron-sulfur</keyword>
<dbReference type="Pfam" id="PF02518">
    <property type="entry name" value="HATPase_c"/>
    <property type="match status" value="1"/>
</dbReference>
<dbReference type="PROSITE" id="PS50109">
    <property type="entry name" value="HIS_KIN"/>
    <property type="match status" value="1"/>
</dbReference>
<keyword evidence="7" id="KW-1003">Cell membrane</keyword>
<dbReference type="InterPro" id="IPR011712">
    <property type="entry name" value="Sig_transdc_His_kin_sub3_dim/P"/>
</dbReference>
<evidence type="ECO:0000256" key="13">
    <source>
        <dbReference type="ARBA" id="ARBA00022777"/>
    </source>
</evidence>
<evidence type="ECO:0000256" key="21">
    <source>
        <dbReference type="SAM" id="Phobius"/>
    </source>
</evidence>
<keyword evidence="16" id="KW-0902">Two-component regulatory system</keyword>
<keyword evidence="9" id="KW-0963">Cytoplasm</keyword>
<dbReference type="EMBL" id="JAPDDP010000008">
    <property type="protein sequence ID" value="MDA0179985.1"/>
    <property type="molecule type" value="Genomic_DNA"/>
</dbReference>
<feature type="transmembrane region" description="Helical" evidence="21">
    <location>
        <begin position="12"/>
        <end position="35"/>
    </location>
</feature>
<reference evidence="23" key="1">
    <citation type="submission" date="2022-10" db="EMBL/GenBank/DDBJ databases">
        <title>The WGS of Solirubrobacter phytolaccae KCTC 29190.</title>
        <authorList>
            <person name="Jiang Z."/>
        </authorList>
    </citation>
    <scope>NUCLEOTIDE SEQUENCE</scope>
    <source>
        <strain evidence="23">KCTC 29190</strain>
    </source>
</reference>
<dbReference type="Gene3D" id="3.30.565.10">
    <property type="entry name" value="Histidine kinase-like ATPase, C-terminal domain"/>
    <property type="match status" value="1"/>
</dbReference>
<dbReference type="GO" id="GO:0005886">
    <property type="term" value="C:plasma membrane"/>
    <property type="evidence" value="ECO:0007669"/>
    <property type="project" value="UniProtKB-SubCell"/>
</dbReference>
<evidence type="ECO:0000256" key="1">
    <source>
        <dbReference type="ARBA" id="ARBA00000085"/>
    </source>
</evidence>
<keyword evidence="15" id="KW-0408">Iron</keyword>
<evidence type="ECO:0000313" key="24">
    <source>
        <dbReference type="Proteomes" id="UP001147653"/>
    </source>
</evidence>
<dbReference type="GO" id="GO:0046983">
    <property type="term" value="F:protein dimerization activity"/>
    <property type="evidence" value="ECO:0007669"/>
    <property type="project" value="InterPro"/>
</dbReference>
<keyword evidence="24" id="KW-1185">Reference proteome</keyword>
<evidence type="ECO:0000256" key="11">
    <source>
        <dbReference type="ARBA" id="ARBA00022692"/>
    </source>
</evidence>
<dbReference type="SUPFAM" id="SSF55874">
    <property type="entry name" value="ATPase domain of HSP90 chaperone/DNA topoisomerase II/histidine kinase"/>
    <property type="match status" value="1"/>
</dbReference>
<keyword evidence="18 21" id="KW-0472">Membrane</keyword>
<dbReference type="Pfam" id="PF07730">
    <property type="entry name" value="HisKA_3"/>
    <property type="match status" value="1"/>
</dbReference>
<keyword evidence="14 21" id="KW-1133">Transmembrane helix</keyword>
<sequence length="427" mass="46809">MRRSAPPRVASAVTRFMLGSLAAIAVILVGGFFALRDVATQEAERDTRERVLLEGKLIEAAALENGVLTGEPDALRRLDDIVQGQILGETVVRVKVWARDGTILYSDEPRLIGQQFELGEEEAELFETGGADAELSDLSEPENRYERQEGKLLEAHTAIRTPDRTQVLFEIYQRFSSINASATEILKTLARPVLAGLLVLLLFQAPLAWRLARNLQRGHEERERLLAGAIEASDRERRRIASDLHDGVVQDLAGVAFGLAPLAADARRRGNDEEARVVDDAVDTLRQGVRDMRTLLVEIHPPRLETAGLEPVLHDLLSPLRKAGIETHLHVEEDPHAKDLVYRVAREALRNVVAHSGATRVDVTVTPTTLTVADNGRGFDAHEQAARAAQGHVGLSLLTDLVEQSGGELLVRPVPGEGTTVILELPR</sequence>
<evidence type="ECO:0000256" key="10">
    <source>
        <dbReference type="ARBA" id="ARBA00022679"/>
    </source>
</evidence>
<dbReference type="GO" id="GO:0000155">
    <property type="term" value="F:phosphorelay sensor kinase activity"/>
    <property type="evidence" value="ECO:0007669"/>
    <property type="project" value="InterPro"/>
</dbReference>
<dbReference type="EC" id="2.7.13.3" evidence="5"/>